<gene>
    <name evidence="2" type="ORF">PG2T_00800</name>
</gene>
<dbReference type="Pfam" id="PF08808">
    <property type="entry name" value="RES"/>
    <property type="match status" value="1"/>
</dbReference>
<dbReference type="OrthoDB" id="9799238at2"/>
<reference evidence="3" key="1">
    <citation type="submission" date="2016-03" db="EMBL/GenBank/DDBJ databases">
        <title>Complete genome sequence of Solimmundus cernigliae, representing a novel lineage of polycyclic aromatic hydrocarbon degraders within the Gammaproteobacteria.</title>
        <authorList>
            <person name="Singleton D.R."/>
            <person name="Dickey A.N."/>
            <person name="Scholl E.H."/>
            <person name="Wright F.A."/>
            <person name="Aitken M.D."/>
        </authorList>
    </citation>
    <scope>NUCLEOTIDE SEQUENCE [LARGE SCALE GENOMIC DNA]</scope>
    <source>
        <strain evidence="3">TR3.2</strain>
    </source>
</reference>
<name>A0A1B1YQ39_9GAMM</name>
<dbReference type="EMBL" id="CP014671">
    <property type="protein sequence ID" value="ANX02875.1"/>
    <property type="molecule type" value="Genomic_DNA"/>
</dbReference>
<dbReference type="SMART" id="SM00953">
    <property type="entry name" value="RES"/>
    <property type="match status" value="1"/>
</dbReference>
<protein>
    <recommendedName>
        <fullName evidence="1">RES domain-containing protein</fullName>
    </recommendedName>
</protein>
<dbReference type="Proteomes" id="UP000092952">
    <property type="component" value="Chromosome"/>
</dbReference>
<dbReference type="InParanoid" id="A0A1B1YQ39"/>
<evidence type="ECO:0000313" key="2">
    <source>
        <dbReference type="EMBL" id="ANX02875.1"/>
    </source>
</evidence>
<dbReference type="KEGG" id="gbi:PG2T_00800"/>
<dbReference type="STRING" id="1810504.PG2T_00800"/>
<dbReference type="AlphaFoldDB" id="A0A1B1YQ39"/>
<dbReference type="InterPro" id="IPR014914">
    <property type="entry name" value="RES_dom"/>
</dbReference>
<evidence type="ECO:0000313" key="3">
    <source>
        <dbReference type="Proteomes" id="UP000092952"/>
    </source>
</evidence>
<feature type="domain" description="RES" evidence="1">
    <location>
        <begin position="73"/>
        <end position="208"/>
    </location>
</feature>
<organism evidence="2 3">
    <name type="scientific">Immundisolibacter cernigliae</name>
    <dbReference type="NCBI Taxonomy" id="1810504"/>
    <lineage>
        <taxon>Bacteria</taxon>
        <taxon>Pseudomonadati</taxon>
        <taxon>Pseudomonadota</taxon>
        <taxon>Gammaproteobacteria</taxon>
        <taxon>Immundisolibacterales</taxon>
        <taxon>Immundisolibacteraceae</taxon>
        <taxon>Immundisolibacter</taxon>
    </lineage>
</organism>
<evidence type="ECO:0000259" key="1">
    <source>
        <dbReference type="SMART" id="SM00953"/>
    </source>
</evidence>
<proteinExistence type="predicted"/>
<accession>A0A1B1YQ39</accession>
<sequence length="245" mass="26867">MPANTWTPTALASEAGRWAGSGWRAVEAQHQVATLRLARGNLEDQRLLEDILDAAKPPTVGATGDLHWLLATPFRYRPPVGGSRFRGRTDPGVFYGAQDRPTACAEAGYWRLRFFLDSADLADESATVSLTLFEFHAASDGALDLTTVAFADARAALAHPHDYTASQALAAQARAAGIDLIRYGSARLADGVCLALLTPAPFRQVAQPYRNTHQTWQLTLLPPARVVWERELHAERWEFLYGDAE</sequence>
<dbReference type="RefSeq" id="WP_068802389.1">
    <property type="nucleotide sequence ID" value="NZ_CP014671.1"/>
</dbReference>
<keyword evidence="3" id="KW-1185">Reference proteome</keyword>